<accession>A0ABQ3LSS8</accession>
<dbReference type="InterPro" id="IPR018520">
    <property type="entry name" value="UPP_synth-like_CS"/>
</dbReference>
<keyword evidence="3" id="KW-0460">Magnesium</keyword>
<dbReference type="EC" id="2.5.1.-" evidence="3"/>
<feature type="binding site" evidence="3">
    <location>
        <begin position="230"/>
        <end position="232"/>
    </location>
    <ligand>
        <name>substrate</name>
    </ligand>
</feature>
<comment type="cofactor">
    <cofactor evidence="3">
        <name>Mg(2+)</name>
        <dbReference type="ChEBI" id="CHEBI:18420"/>
    </cofactor>
    <text evidence="3">Binds 2 magnesium ions per subunit.</text>
</comment>
<dbReference type="Gene3D" id="3.40.1180.10">
    <property type="entry name" value="Decaprenyl diphosphate synthase-like"/>
    <property type="match status" value="1"/>
</dbReference>
<dbReference type="PROSITE" id="PS01066">
    <property type="entry name" value="UPP_SYNTHASE"/>
    <property type="match status" value="1"/>
</dbReference>
<feature type="binding site" evidence="3">
    <location>
        <position position="224"/>
    </location>
    <ligand>
        <name>substrate</name>
    </ligand>
</feature>
<dbReference type="GO" id="GO:0016740">
    <property type="term" value="F:transferase activity"/>
    <property type="evidence" value="ECO:0007669"/>
    <property type="project" value="UniProtKB-KW"/>
</dbReference>
<proteinExistence type="inferred from homology"/>
<dbReference type="HAMAP" id="MF_01139">
    <property type="entry name" value="ISPT"/>
    <property type="match status" value="1"/>
</dbReference>
<comment type="caution">
    <text evidence="4">The sequence shown here is derived from an EMBL/GenBank/DDBJ whole genome shotgun (WGS) entry which is preliminary data.</text>
</comment>
<gene>
    <name evidence="4" type="primary">uppS</name>
    <name evidence="4" type="ORF">GCM10017790_45940</name>
</gene>
<dbReference type="InterPro" id="IPR036424">
    <property type="entry name" value="UPP_synth-like_sf"/>
</dbReference>
<dbReference type="SUPFAM" id="SSF64005">
    <property type="entry name" value="Undecaprenyl diphosphate synthase"/>
    <property type="match status" value="1"/>
</dbReference>
<evidence type="ECO:0000256" key="3">
    <source>
        <dbReference type="HAMAP-Rule" id="MF_01139"/>
    </source>
</evidence>
<feature type="binding site" evidence="3">
    <location>
        <begin position="52"/>
        <end position="55"/>
    </location>
    <ligand>
        <name>substrate</name>
    </ligand>
</feature>
<feature type="active site" description="Proton acceptor" evidence="3">
    <location>
        <position position="100"/>
    </location>
</feature>
<keyword evidence="1 3" id="KW-0808">Transferase</keyword>
<feature type="active site" evidence="3">
    <location>
        <position position="51"/>
    </location>
</feature>
<dbReference type="PANTHER" id="PTHR10291">
    <property type="entry name" value="DEHYDRODOLICHYL DIPHOSPHATE SYNTHASE FAMILY MEMBER"/>
    <property type="match status" value="1"/>
</dbReference>
<feature type="binding site" evidence="3">
    <location>
        <position position="69"/>
    </location>
    <ligand>
        <name>substrate</name>
    </ligand>
</feature>
<dbReference type="Proteomes" id="UP000635387">
    <property type="component" value="Unassembled WGS sequence"/>
</dbReference>
<organism evidence="4 5">
    <name type="scientific">Amycolatopsis oliviviridis</name>
    <dbReference type="NCBI Taxonomy" id="1471590"/>
    <lineage>
        <taxon>Bacteria</taxon>
        <taxon>Bacillati</taxon>
        <taxon>Actinomycetota</taxon>
        <taxon>Actinomycetes</taxon>
        <taxon>Pseudonocardiales</taxon>
        <taxon>Pseudonocardiaceae</taxon>
        <taxon>Amycolatopsis</taxon>
    </lineage>
</organism>
<evidence type="ECO:0000313" key="5">
    <source>
        <dbReference type="Proteomes" id="UP000635387"/>
    </source>
</evidence>
<dbReference type="NCBIfam" id="TIGR00055">
    <property type="entry name" value="uppS"/>
    <property type="match status" value="1"/>
</dbReference>
<evidence type="ECO:0000313" key="4">
    <source>
        <dbReference type="EMBL" id="GHH23193.1"/>
    </source>
</evidence>
<dbReference type="Pfam" id="PF01255">
    <property type="entry name" value="Prenyltransf"/>
    <property type="match status" value="1"/>
</dbReference>
<reference evidence="5" key="1">
    <citation type="journal article" date="2019" name="Int. J. Syst. Evol. Microbiol.">
        <title>The Global Catalogue of Microorganisms (GCM) 10K type strain sequencing project: providing services to taxonomists for standard genome sequencing and annotation.</title>
        <authorList>
            <consortium name="The Broad Institute Genomics Platform"/>
            <consortium name="The Broad Institute Genome Sequencing Center for Infectious Disease"/>
            <person name="Wu L."/>
            <person name="Ma J."/>
        </authorList>
    </citation>
    <scope>NUCLEOTIDE SEQUENCE [LARGE SCALE GENOMIC DNA]</scope>
    <source>
        <strain evidence="5">CGMCC 4.7683</strain>
    </source>
</reference>
<comment type="caution">
    <text evidence="3">Lacks conserved residue(s) required for the propagation of feature annotation.</text>
</comment>
<feature type="binding site" evidence="3">
    <location>
        <begin position="97"/>
        <end position="99"/>
    </location>
    <ligand>
        <name>substrate</name>
    </ligand>
</feature>
<feature type="binding site" evidence="3">
    <location>
        <position position="51"/>
    </location>
    <ligand>
        <name>Mg(2+)</name>
        <dbReference type="ChEBI" id="CHEBI:18420"/>
    </ligand>
</feature>
<keyword evidence="5" id="KW-1185">Reference proteome</keyword>
<dbReference type="CDD" id="cd00475">
    <property type="entry name" value="Cis_IPPS"/>
    <property type="match status" value="1"/>
</dbReference>
<evidence type="ECO:0000256" key="1">
    <source>
        <dbReference type="ARBA" id="ARBA00022679"/>
    </source>
</evidence>
<protein>
    <recommendedName>
        <fullName evidence="3">Isoprenyl transferase</fullName>
        <ecNumber evidence="3">2.5.1.-</ecNumber>
    </recommendedName>
</protein>
<keyword evidence="3" id="KW-0479">Metal-binding</keyword>
<comment type="subunit">
    <text evidence="3">Homodimer.</text>
</comment>
<dbReference type="InterPro" id="IPR001441">
    <property type="entry name" value="UPP_synth-like"/>
</dbReference>
<dbReference type="EMBL" id="BNAY01000005">
    <property type="protein sequence ID" value="GHH23193.1"/>
    <property type="molecule type" value="Genomic_DNA"/>
</dbReference>
<comment type="function">
    <text evidence="3">Catalyzes the condensation of isopentenyl diphosphate (IPP) with allylic pyrophosphates generating different type of terpenoids.</text>
</comment>
<comment type="similarity">
    <text evidence="2">Belongs to the UPP synthase family. Z-FPP synthase subfamily.</text>
</comment>
<evidence type="ECO:0000256" key="2">
    <source>
        <dbReference type="ARBA" id="ARBA00038453"/>
    </source>
</evidence>
<name>A0ABQ3LSS8_9PSEU</name>
<dbReference type="PANTHER" id="PTHR10291:SF43">
    <property type="entry name" value="DEHYDRODOLICHYL DIPHOSPHATE SYNTHASE COMPLEX SUBUNIT DHDDS"/>
    <property type="match status" value="1"/>
</dbReference>
<feature type="binding site" evidence="3">
    <location>
        <position position="56"/>
    </location>
    <ligand>
        <name>substrate</name>
    </ligand>
</feature>
<feature type="binding site" evidence="3">
    <location>
        <position position="104"/>
    </location>
    <ligand>
        <name>substrate</name>
    </ligand>
</feature>
<sequence>MSAYERTSSVPDFGSFASMSVRTRLDDLYARRLRAGLRRGPLPRHIGVIIDGNRRWARQMGFEDVREGHRHGAQHIARLMSWCEGLGIGHVTVYLASVDNLTKRASPEMAFLMRVIEDVVRDRLTAPGANWRVAPVGRLDMLPSSTAEVLKRAEEDTRGATGPELTLAIGYGSREEIVDAVRDLVLEGAADGKSLAEIAETVSVDALASQLYTAGTPEPELIIRTSGEVRLSGFLLWQAKDSQLYFCDANWPGFRYVDLLRALRVWARSR</sequence>